<keyword evidence="10" id="KW-1185">Reference proteome</keyword>
<evidence type="ECO:0008006" key="11">
    <source>
        <dbReference type="Google" id="ProtNLM"/>
    </source>
</evidence>
<dbReference type="SUPFAM" id="SSF53335">
    <property type="entry name" value="S-adenosyl-L-methionine-dependent methyltransferases"/>
    <property type="match status" value="1"/>
</dbReference>
<evidence type="ECO:0000256" key="3">
    <source>
        <dbReference type="ARBA" id="ARBA00022617"/>
    </source>
</evidence>
<evidence type="ECO:0000256" key="8">
    <source>
        <dbReference type="PIRSR" id="PIRSR602403-1"/>
    </source>
</evidence>
<comment type="similarity">
    <text evidence="2">Belongs to the cytochrome P450 family.</text>
</comment>
<dbReference type="InterPro" id="IPR036396">
    <property type="entry name" value="Cyt_P450_sf"/>
</dbReference>
<evidence type="ECO:0000313" key="10">
    <source>
        <dbReference type="Proteomes" id="UP000054821"/>
    </source>
</evidence>
<dbReference type="GO" id="GO:0016705">
    <property type="term" value="F:oxidoreductase activity, acting on paired donors, with incorporation or reduction of molecular oxygen"/>
    <property type="evidence" value="ECO:0007669"/>
    <property type="project" value="InterPro"/>
</dbReference>
<dbReference type="AlphaFoldDB" id="A0A2P5A2T9"/>
<dbReference type="EMBL" id="JPDN02000001">
    <property type="protein sequence ID" value="PON30866.1"/>
    <property type="molecule type" value="Genomic_DNA"/>
</dbReference>
<dbReference type="PANTHER" id="PTHR24305">
    <property type="entry name" value="CYTOCHROME P450"/>
    <property type="match status" value="1"/>
</dbReference>
<dbReference type="InterPro" id="IPR029063">
    <property type="entry name" value="SAM-dependent_MTases_sf"/>
</dbReference>
<dbReference type="Gene3D" id="3.40.50.150">
    <property type="entry name" value="Vaccinia Virus protein VP39"/>
    <property type="match status" value="1"/>
</dbReference>
<accession>A0A2P5A2T9</accession>
<dbReference type="GO" id="GO:0005506">
    <property type="term" value="F:iron ion binding"/>
    <property type="evidence" value="ECO:0007669"/>
    <property type="project" value="InterPro"/>
</dbReference>
<evidence type="ECO:0000256" key="7">
    <source>
        <dbReference type="ARBA" id="ARBA00023033"/>
    </source>
</evidence>
<keyword evidence="6 8" id="KW-0408">Iron</keyword>
<reference evidence="9 10" key="1">
    <citation type="journal article" date="2016" name="Genome Announc.">
        <title>Draft Whole-Genome Sequence of Trichoderma gamsii T6085, a Promising Biocontrol Agent of Fusarium Head Blight on Wheat.</title>
        <authorList>
            <person name="Baroncelli R."/>
            <person name="Zapparata A."/>
            <person name="Piaggeschi G."/>
            <person name="Sarrocco S."/>
            <person name="Vannacci G."/>
        </authorList>
    </citation>
    <scope>NUCLEOTIDE SEQUENCE [LARGE SCALE GENOMIC DNA]</scope>
    <source>
        <strain evidence="9 10">T6085</strain>
    </source>
</reference>
<feature type="binding site" description="axial binding residue" evidence="8">
    <location>
        <position position="437"/>
    </location>
    <ligand>
        <name>heme</name>
        <dbReference type="ChEBI" id="CHEBI:30413"/>
    </ligand>
    <ligandPart>
        <name>Fe</name>
        <dbReference type="ChEBI" id="CHEBI:18248"/>
    </ligandPart>
</feature>
<evidence type="ECO:0000256" key="6">
    <source>
        <dbReference type="ARBA" id="ARBA00023004"/>
    </source>
</evidence>
<proteinExistence type="inferred from homology"/>
<dbReference type="CDD" id="cd11062">
    <property type="entry name" value="CYP58-like"/>
    <property type="match status" value="1"/>
</dbReference>
<dbReference type="GeneID" id="29983313"/>
<evidence type="ECO:0000256" key="2">
    <source>
        <dbReference type="ARBA" id="ARBA00010617"/>
    </source>
</evidence>
<protein>
    <recommendedName>
        <fullName evidence="11">Cytochrome P450</fullName>
    </recommendedName>
</protein>
<dbReference type="InterPro" id="IPR050121">
    <property type="entry name" value="Cytochrome_P450_monoxygenase"/>
</dbReference>
<dbReference type="CDD" id="cd02440">
    <property type="entry name" value="AdoMet_MTases"/>
    <property type="match status" value="1"/>
</dbReference>
<keyword evidence="4 8" id="KW-0479">Metal-binding</keyword>
<evidence type="ECO:0000256" key="4">
    <source>
        <dbReference type="ARBA" id="ARBA00022723"/>
    </source>
</evidence>
<dbReference type="Proteomes" id="UP000054821">
    <property type="component" value="Unassembled WGS sequence"/>
</dbReference>
<dbReference type="Pfam" id="PF00067">
    <property type="entry name" value="p450"/>
    <property type="match status" value="1"/>
</dbReference>
<dbReference type="PANTHER" id="PTHR24305:SF157">
    <property type="entry name" value="N-ACETYLTRYPTOPHAN 6-HYDROXYLASE IVOC-RELATED"/>
    <property type="match status" value="1"/>
</dbReference>
<dbReference type="GO" id="GO:0020037">
    <property type="term" value="F:heme binding"/>
    <property type="evidence" value="ECO:0007669"/>
    <property type="project" value="InterPro"/>
</dbReference>
<name>A0A2P5A2T9_9HYPO</name>
<dbReference type="STRING" id="398673.A0A2P5A2T9"/>
<dbReference type="Pfam" id="PF13489">
    <property type="entry name" value="Methyltransf_23"/>
    <property type="match status" value="1"/>
</dbReference>
<organism evidence="9 10">
    <name type="scientific">Trichoderma gamsii</name>
    <dbReference type="NCBI Taxonomy" id="398673"/>
    <lineage>
        <taxon>Eukaryota</taxon>
        <taxon>Fungi</taxon>
        <taxon>Dikarya</taxon>
        <taxon>Ascomycota</taxon>
        <taxon>Pezizomycotina</taxon>
        <taxon>Sordariomycetes</taxon>
        <taxon>Hypocreomycetidae</taxon>
        <taxon>Hypocreales</taxon>
        <taxon>Hypocreaceae</taxon>
        <taxon>Trichoderma</taxon>
    </lineage>
</organism>
<dbReference type="RefSeq" id="XP_024406744.1">
    <property type="nucleotide sequence ID" value="XM_024548529.1"/>
</dbReference>
<evidence type="ECO:0000256" key="5">
    <source>
        <dbReference type="ARBA" id="ARBA00023002"/>
    </source>
</evidence>
<sequence>MMEDMLRLWVAIAALGAYISIKAIYRLYFHPLSHIPGPKLAACSHLYEFYYNVILSGKFLFEMERMHQKYVRINPREVHISDPAFYDEIYASSSRKREKDPQFVPTYALPGSMVACVSHETHHFRRGLLKDFFSRRSVLELSDMMNERVQALMKRLDGYRIAQSTVSIDDAVSALTSDVITSYCCGKHWGFIEDPDFRNDVRLATADAASFTHISRFFPWLVTLSTFLSPRTLSILMPGKAGLFGFLESFLEYAQKGIEIPGKRKSMLATLADPSIPPQERTFHRQRDEAFGIIGAGTETTATVLTVAFYHLARNNAVRDKLQAELKQLMPTPDSTPTWIELERLPYLDAFISESLRIGSPVLGRYTRVAPAETLTYKNYVIPPGTPMSSASYFVHKDATIFPDPDAFRPERWIEAAERGQNLKKHLVSFTKGSRNCIGINPVPSTQYPVPVTKSNAIWTVLAAASVDPHRNVWTNLTPRISTDKMGLPPNSLRRHGERNALPELRDFQFTFDFHDAIEPDFAMRMIDDDESLSSSVLDYPEEFGRTYHAYHAGSYVYPNDLTEQERLALQGPIIKRLFDDRLYFAPLSRSDPPQFILDIATGVGDWAVEMGDLFPSSRVVGTDLSPIQPDMVPPNVEFYVEDSSEPWSYSDKFGYIHTRLTAGCWSSFEEQVAQQAFDALEPGGWFEAQETEAFFCCDDGTMDPNGPMCTWFQEMRDACEKLNRPATLGSSLKEIFERVGFVDVEQLVFRLPLNAWPRDERLKDLGWMWGQNFSQGLNGFSTLLMNRAYGRTQDEIELSLVRVREEILDPRIHAYMPIFVVYGRKPFIGEMVE</sequence>
<comment type="caution">
    <text evidence="9">The sequence shown here is derived from an EMBL/GenBank/DDBJ whole genome shotgun (WGS) entry which is preliminary data.</text>
</comment>
<dbReference type="GO" id="GO:0004497">
    <property type="term" value="F:monooxygenase activity"/>
    <property type="evidence" value="ECO:0007669"/>
    <property type="project" value="UniProtKB-KW"/>
</dbReference>
<keyword evidence="3 8" id="KW-0349">Heme</keyword>
<gene>
    <name evidence="9" type="ORF">TGAM01_v200286</name>
</gene>
<dbReference type="PRINTS" id="PR00385">
    <property type="entry name" value="P450"/>
</dbReference>
<evidence type="ECO:0000313" key="9">
    <source>
        <dbReference type="EMBL" id="PON30866.1"/>
    </source>
</evidence>
<comment type="cofactor">
    <cofactor evidence="1 8">
        <name>heme</name>
        <dbReference type="ChEBI" id="CHEBI:30413"/>
    </cofactor>
</comment>
<dbReference type="PRINTS" id="PR00465">
    <property type="entry name" value="EP450IV"/>
</dbReference>
<keyword evidence="7" id="KW-0503">Monooxygenase</keyword>
<dbReference type="InterPro" id="IPR001128">
    <property type="entry name" value="Cyt_P450"/>
</dbReference>
<keyword evidence="5" id="KW-0560">Oxidoreductase</keyword>
<dbReference type="SUPFAM" id="SSF48264">
    <property type="entry name" value="Cytochrome P450"/>
    <property type="match status" value="1"/>
</dbReference>
<evidence type="ECO:0000256" key="1">
    <source>
        <dbReference type="ARBA" id="ARBA00001971"/>
    </source>
</evidence>
<dbReference type="Gene3D" id="1.10.630.10">
    <property type="entry name" value="Cytochrome P450"/>
    <property type="match status" value="1"/>
</dbReference>
<dbReference type="InterPro" id="IPR002403">
    <property type="entry name" value="Cyt_P450_E_grp-IV"/>
</dbReference>